<dbReference type="Proteomes" id="UP000177555">
    <property type="component" value="Unassembled WGS sequence"/>
</dbReference>
<accession>A0A1F5JL97</accession>
<feature type="region of interest" description="Disordered" evidence="1">
    <location>
        <begin position="178"/>
        <end position="198"/>
    </location>
</feature>
<name>A0A1F5JL97_9BACT</name>
<organism evidence="3 4">
    <name type="scientific">Candidatus Daviesbacteria bacterium RIFCSPHIGHO2_01_FULL_40_11</name>
    <dbReference type="NCBI Taxonomy" id="1797762"/>
    <lineage>
        <taxon>Bacteria</taxon>
        <taxon>Candidatus Daviesiibacteriota</taxon>
    </lineage>
</organism>
<protein>
    <submittedName>
        <fullName evidence="3">Uncharacterized protein</fullName>
    </submittedName>
</protein>
<comment type="caution">
    <text evidence="3">The sequence shown here is derived from an EMBL/GenBank/DDBJ whole genome shotgun (WGS) entry which is preliminary data.</text>
</comment>
<reference evidence="3 4" key="1">
    <citation type="journal article" date="2016" name="Nat. Commun.">
        <title>Thousands of microbial genomes shed light on interconnected biogeochemical processes in an aquifer system.</title>
        <authorList>
            <person name="Anantharaman K."/>
            <person name="Brown C.T."/>
            <person name="Hug L.A."/>
            <person name="Sharon I."/>
            <person name="Castelle C.J."/>
            <person name="Probst A.J."/>
            <person name="Thomas B.C."/>
            <person name="Singh A."/>
            <person name="Wilkins M.J."/>
            <person name="Karaoz U."/>
            <person name="Brodie E.L."/>
            <person name="Williams K.H."/>
            <person name="Hubbard S.S."/>
            <person name="Banfield J.F."/>
        </authorList>
    </citation>
    <scope>NUCLEOTIDE SEQUENCE [LARGE SCALE GENOMIC DNA]</scope>
</reference>
<feature type="region of interest" description="Disordered" evidence="1">
    <location>
        <begin position="283"/>
        <end position="335"/>
    </location>
</feature>
<keyword evidence="2" id="KW-1133">Transmembrane helix</keyword>
<feature type="transmembrane region" description="Helical" evidence="2">
    <location>
        <begin position="388"/>
        <end position="405"/>
    </location>
</feature>
<keyword evidence="2" id="KW-0472">Membrane</keyword>
<evidence type="ECO:0000313" key="4">
    <source>
        <dbReference type="Proteomes" id="UP000177555"/>
    </source>
</evidence>
<evidence type="ECO:0000256" key="1">
    <source>
        <dbReference type="SAM" id="MobiDB-lite"/>
    </source>
</evidence>
<keyword evidence="2" id="KW-0812">Transmembrane</keyword>
<dbReference type="AlphaFoldDB" id="A0A1F5JL97"/>
<dbReference type="EMBL" id="MFCP01000006">
    <property type="protein sequence ID" value="OGE29382.1"/>
    <property type="molecule type" value="Genomic_DNA"/>
</dbReference>
<sequence>MAGNALTFANNNLSGGTYFNFVYIYGDLIGDIILPEEYFSQVPCSTCGADVLAANTGNGSDSTNTAAVDQTTNNSSFQSNDANIENNMLLAATTGSNETSKNTGGDSEIQTGDVNVNGQVLNVANSNISGGDWWLVLINEAGNWIGQILGAPSNSGNFAGSDGTSFSVDENGIITAVNSGNGSGSTNNSGVSNTTNNTTVQTNTANIVNNLNLSANTGGNSASKNTGGNSSITTGDANIIASIINMVNNNVSGSGRLFVTVIDVFGSWLGNFRAPGYVQEALAEDSGSDNPQGGVSSTDNRETGSSEVANSENRSNNGSNNGSQENDSSNSTGSSQRRLLVSYAATSSTGGGGYAQVAGFQAENISGTNSGDSLTAKVNFKKAVKINLAWLLIVIPASLIALVAIRKYRVLKSK</sequence>
<feature type="compositionally biased region" description="Polar residues" evidence="1">
    <location>
        <begin position="288"/>
        <end position="298"/>
    </location>
</feature>
<feature type="compositionally biased region" description="Low complexity" evidence="1">
    <location>
        <begin position="310"/>
        <end position="331"/>
    </location>
</feature>
<proteinExistence type="predicted"/>
<evidence type="ECO:0000256" key="2">
    <source>
        <dbReference type="SAM" id="Phobius"/>
    </source>
</evidence>
<evidence type="ECO:0000313" key="3">
    <source>
        <dbReference type="EMBL" id="OGE29382.1"/>
    </source>
</evidence>
<gene>
    <name evidence="3" type="ORF">A2867_00035</name>
</gene>